<sequence length="217" mass="25165">MPEINFLISPKAILETLRNPKMITRGFEVAKNTLFGKETPIDNNDRYVLEKIIIPYFVEREEFTKVLFVGCGSYTKHYEKWFKDKEEYWTIDINPLKKIYGAKNHIVDSSSNLSSYFQDNHFDLIICNGVFGHGLNDKEDVEKAYGGCYQCLRDGGVLIIGWDDFPESKPFDLETCESINRFKPYVFPPKSTSQISTAQILNLTDPAEKHIYNFYVK</sequence>
<dbReference type="SUPFAM" id="SSF53335">
    <property type="entry name" value="S-adenosyl-L-methionine-dependent methyltransferases"/>
    <property type="match status" value="1"/>
</dbReference>
<accession>A0ABR8GJE4</accession>
<dbReference type="Pfam" id="PF08241">
    <property type="entry name" value="Methyltransf_11"/>
    <property type="match status" value="1"/>
</dbReference>
<evidence type="ECO:0000313" key="3">
    <source>
        <dbReference type="Proteomes" id="UP000660380"/>
    </source>
</evidence>
<dbReference type="InterPro" id="IPR013216">
    <property type="entry name" value="Methyltransf_11"/>
</dbReference>
<dbReference type="EMBL" id="JACJTA010000003">
    <property type="protein sequence ID" value="MBD2603351.1"/>
    <property type="molecule type" value="Genomic_DNA"/>
</dbReference>
<evidence type="ECO:0000259" key="1">
    <source>
        <dbReference type="Pfam" id="PF08241"/>
    </source>
</evidence>
<feature type="domain" description="Methyltransferase type 11" evidence="1">
    <location>
        <begin position="69"/>
        <end position="160"/>
    </location>
</feature>
<name>A0ABR8GJE4_9CYAN</name>
<evidence type="ECO:0000313" key="2">
    <source>
        <dbReference type="EMBL" id="MBD2603351.1"/>
    </source>
</evidence>
<dbReference type="CDD" id="cd02440">
    <property type="entry name" value="AdoMet_MTases"/>
    <property type="match status" value="1"/>
</dbReference>
<gene>
    <name evidence="2" type="ORF">H6G81_02105</name>
</gene>
<proteinExistence type="predicted"/>
<protein>
    <submittedName>
        <fullName evidence="2">Methyltransferase domain-containing protein</fullName>
    </submittedName>
</protein>
<keyword evidence="3" id="KW-1185">Reference proteome</keyword>
<dbReference type="Proteomes" id="UP000660380">
    <property type="component" value="Unassembled WGS sequence"/>
</dbReference>
<dbReference type="RefSeq" id="WP_038296237.1">
    <property type="nucleotide sequence ID" value="NZ_JACJTA010000003.1"/>
</dbReference>
<reference evidence="2 3" key="1">
    <citation type="journal article" date="2020" name="ISME J.">
        <title>Comparative genomics reveals insights into cyanobacterial evolution and habitat adaptation.</title>
        <authorList>
            <person name="Chen M.Y."/>
            <person name="Teng W.K."/>
            <person name="Zhao L."/>
            <person name="Hu C.X."/>
            <person name="Zhou Y.K."/>
            <person name="Han B.P."/>
            <person name="Song L.R."/>
            <person name="Shu W.S."/>
        </authorList>
    </citation>
    <scope>NUCLEOTIDE SEQUENCE [LARGE SCALE GENOMIC DNA]</scope>
    <source>
        <strain evidence="2 3">FACHB-248</strain>
    </source>
</reference>
<comment type="caution">
    <text evidence="2">The sequence shown here is derived from an EMBL/GenBank/DDBJ whole genome shotgun (WGS) entry which is preliminary data.</text>
</comment>
<keyword evidence="2" id="KW-0489">Methyltransferase</keyword>
<organism evidence="2 3">
    <name type="scientific">Scytonema hofmannii FACHB-248</name>
    <dbReference type="NCBI Taxonomy" id="1842502"/>
    <lineage>
        <taxon>Bacteria</taxon>
        <taxon>Bacillati</taxon>
        <taxon>Cyanobacteriota</taxon>
        <taxon>Cyanophyceae</taxon>
        <taxon>Nostocales</taxon>
        <taxon>Scytonemataceae</taxon>
        <taxon>Scytonema</taxon>
    </lineage>
</organism>
<dbReference type="InterPro" id="IPR029063">
    <property type="entry name" value="SAM-dependent_MTases_sf"/>
</dbReference>
<dbReference type="GO" id="GO:0008168">
    <property type="term" value="F:methyltransferase activity"/>
    <property type="evidence" value="ECO:0007669"/>
    <property type="project" value="UniProtKB-KW"/>
</dbReference>
<dbReference type="Gene3D" id="3.40.50.150">
    <property type="entry name" value="Vaccinia Virus protein VP39"/>
    <property type="match status" value="1"/>
</dbReference>
<dbReference type="GO" id="GO:0032259">
    <property type="term" value="P:methylation"/>
    <property type="evidence" value="ECO:0007669"/>
    <property type="project" value="UniProtKB-KW"/>
</dbReference>
<keyword evidence="2" id="KW-0808">Transferase</keyword>